<reference evidence="2" key="1">
    <citation type="journal article" date="2024" name="Front. Bioeng. Biotechnol.">
        <title>Genome-scale model development and genomic sequencing of the oleaginous clade Lipomyces.</title>
        <authorList>
            <person name="Czajka J.J."/>
            <person name="Han Y."/>
            <person name="Kim J."/>
            <person name="Mondo S.J."/>
            <person name="Hofstad B.A."/>
            <person name="Robles A."/>
            <person name="Haridas S."/>
            <person name="Riley R."/>
            <person name="LaButti K."/>
            <person name="Pangilinan J."/>
            <person name="Andreopoulos W."/>
            <person name="Lipzen A."/>
            <person name="Yan J."/>
            <person name="Wang M."/>
            <person name="Ng V."/>
            <person name="Grigoriev I.V."/>
            <person name="Spatafora J.W."/>
            <person name="Magnuson J.K."/>
            <person name="Baker S.E."/>
            <person name="Pomraning K.R."/>
        </authorList>
    </citation>
    <scope>NUCLEOTIDE SEQUENCE [LARGE SCALE GENOMIC DNA]</scope>
    <source>
        <strain evidence="2">CBS 10300</strain>
    </source>
</reference>
<sequence length="227" mass="24876">MSEPVGPAQSLVSNASSSQPATNSQQSSAPPTSSSQASSSTVGQIHQKRGPYKKHKTGLKRKRGKIKKSSDEEFTFDGLETKSGRKVHKPQQFDPLADLDGGRKRTAYFRRDLQICKVCSRGHSPESNLIVFCDGCNDPYHQLCHDPPIGRAFIEVAEAQWFCSNCQSKIVERKLEVGLSGANLTDEEVSCSWTELYHSGEDITWEIEKNVSAVVAYATFGGPAPDV</sequence>
<evidence type="ECO:0000313" key="2">
    <source>
        <dbReference type="Proteomes" id="UP001489719"/>
    </source>
</evidence>
<evidence type="ECO:0000313" key="1">
    <source>
        <dbReference type="EMBL" id="KAK9322825.1"/>
    </source>
</evidence>
<keyword evidence="2" id="KW-1185">Reference proteome</keyword>
<dbReference type="EMBL" id="MU970070">
    <property type="protein sequence ID" value="KAK9322825.1"/>
    <property type="molecule type" value="Genomic_DNA"/>
</dbReference>
<name>A0ACC3TP88_9ASCO</name>
<dbReference type="Proteomes" id="UP001489719">
    <property type="component" value="Unassembled WGS sequence"/>
</dbReference>
<proteinExistence type="predicted"/>
<accession>A0ACC3TP88</accession>
<comment type="caution">
    <text evidence="1">The sequence shown here is derived from an EMBL/GenBank/DDBJ whole genome shotgun (WGS) entry which is preliminary data.</text>
</comment>
<gene>
    <name evidence="1" type="ORF">V1517DRAFT_119217</name>
</gene>
<protein>
    <submittedName>
        <fullName evidence="1">Uncharacterized protein</fullName>
    </submittedName>
</protein>
<organism evidence="1 2">
    <name type="scientific">Lipomyces orientalis</name>
    <dbReference type="NCBI Taxonomy" id="1233043"/>
    <lineage>
        <taxon>Eukaryota</taxon>
        <taxon>Fungi</taxon>
        <taxon>Dikarya</taxon>
        <taxon>Ascomycota</taxon>
        <taxon>Saccharomycotina</taxon>
        <taxon>Lipomycetes</taxon>
        <taxon>Lipomycetales</taxon>
        <taxon>Lipomycetaceae</taxon>
        <taxon>Lipomyces</taxon>
    </lineage>
</organism>